<dbReference type="AlphaFoldDB" id="D6YB18"/>
<gene>
    <name evidence="4" type="ordered locus">Tbis_1665</name>
</gene>
<feature type="region of interest" description="Disordered" evidence="2">
    <location>
        <begin position="572"/>
        <end position="609"/>
    </location>
</feature>
<feature type="coiled-coil region" evidence="1">
    <location>
        <begin position="275"/>
        <end position="316"/>
    </location>
</feature>
<organism evidence="4 5">
    <name type="scientific">Thermobispora bispora (strain ATCC 19993 / DSM 43833 / CBS 139.67 / JCM 10125 / KCTC 9307 / NBRC 14880 / R51)</name>
    <dbReference type="NCBI Taxonomy" id="469371"/>
    <lineage>
        <taxon>Bacteria</taxon>
        <taxon>Bacillati</taxon>
        <taxon>Actinomycetota</taxon>
        <taxon>Actinomycetes</taxon>
        <taxon>Streptosporangiales</taxon>
        <taxon>Streptosporangiaceae</taxon>
        <taxon>Thermobispora</taxon>
    </lineage>
</organism>
<feature type="compositionally biased region" description="Low complexity" evidence="2">
    <location>
        <begin position="589"/>
        <end position="600"/>
    </location>
</feature>
<keyword evidence="1" id="KW-0175">Coiled coil</keyword>
<evidence type="ECO:0000313" key="5">
    <source>
        <dbReference type="Proteomes" id="UP000006640"/>
    </source>
</evidence>
<dbReference type="InterPro" id="IPR010427">
    <property type="entry name" value="DUF1023"/>
</dbReference>
<name>D6YB18_THEBD</name>
<reference evidence="4 5" key="1">
    <citation type="submission" date="2010-01" db="EMBL/GenBank/DDBJ databases">
        <title>The complete genome of Thermobispora bispora DSM 43833.</title>
        <authorList>
            <consortium name="US DOE Joint Genome Institute (JGI-PGF)"/>
            <person name="Lucas S."/>
            <person name="Copeland A."/>
            <person name="Lapidus A."/>
            <person name="Glavina del Rio T."/>
            <person name="Dalin E."/>
            <person name="Tice H."/>
            <person name="Bruce D."/>
            <person name="Goodwin L."/>
            <person name="Pitluck S."/>
            <person name="Kyrpides N."/>
            <person name="Mavromatis K."/>
            <person name="Ivanova N."/>
            <person name="Mikhailova N."/>
            <person name="Chertkov O."/>
            <person name="Brettin T."/>
            <person name="Detter J.C."/>
            <person name="Han C."/>
            <person name="Larimer F."/>
            <person name="Land M."/>
            <person name="Hauser L."/>
            <person name="Markowitz V."/>
            <person name="Cheng J.-F."/>
            <person name="Hugenholtz P."/>
            <person name="Woyke T."/>
            <person name="Wu D."/>
            <person name="Jando M."/>
            <person name="Schneider S."/>
            <person name="Klenk H.-P."/>
            <person name="Eisen J.A."/>
        </authorList>
    </citation>
    <scope>NUCLEOTIDE SEQUENCE [LARGE SCALE GENOMIC DNA]</scope>
    <source>
        <strain evidence="5">ATCC 19993 / DSM 43833 / CBS 139.67 / JCM 10125 / KCTC 9307 / NBRC 14880 / R51</strain>
    </source>
</reference>
<dbReference type="Proteomes" id="UP000006640">
    <property type="component" value="Chromosome"/>
</dbReference>
<dbReference type="eggNOG" id="COG4099">
    <property type="taxonomic scope" value="Bacteria"/>
</dbReference>
<dbReference type="HOGENOM" id="CLU_025057_2_1_11"/>
<sequence>MRICWPVAADTATELELAFTRVVRLGQEYAGVLDSPYRCLIAKAWVGGGAPVFAEELRVRRARVQAAFQEAAAQIAEQIHRQGGRRPAVPTFATPAAVVSPAPSGFAGMDIPAMQRLIAGLERAGQELRHAGARVGAELRASGLPATPGHQISGVGVWAQEQVPGLRRRLERIQRDCPGGLTTPVMTGFGLFGGYAPDRHGVGALLDAAATGDVVALQRLVELQRTGADRQLAARVNAWWQSLGAAERQRLLTGAPHLLGRLDGLPATVRDQANRAHLAQEKQAVTAELARLRQSAQAAEARVKELEGRLRQITAVERALALGGRDGRPPALLLLFDPSGPGKAAISFGDPDEATSIVVSVPGTGTTLEGFAGDAQRAVRIWDQASAVGGPNSTIASIAWLGYDAPQWGSILSSDRSPANLGAAEKGAPALASFTDGLRAAHLPTTDARLTVIGHSYGSTLTGAAARLRPHAFADQLIFLGSPGAGARHASELGVKSVWVGEAPDDPVADLGIYGADPSDAKFGGQNFYVQEASDFPYSLKAHSIYWERGSASLRNLGYLVTGQYAKLVPFPVPTPSPNPSPLPPGPAAQPSSSGIPAGALPSPQPFGG</sequence>
<proteinExistence type="predicted"/>
<dbReference type="Gene3D" id="3.40.50.1820">
    <property type="entry name" value="alpha/beta hydrolase"/>
    <property type="match status" value="1"/>
</dbReference>
<feature type="compositionally biased region" description="Pro residues" evidence="2">
    <location>
        <begin position="572"/>
        <end position="588"/>
    </location>
</feature>
<dbReference type="KEGG" id="tbi:Tbis_1665"/>
<dbReference type="STRING" id="469371.Tbis_1665"/>
<evidence type="ECO:0000259" key="3">
    <source>
        <dbReference type="Pfam" id="PF06259"/>
    </source>
</evidence>
<accession>D6YB18</accession>
<feature type="domain" description="DUF1023" evidence="3">
    <location>
        <begin position="337"/>
        <end position="511"/>
    </location>
</feature>
<dbReference type="InterPro" id="IPR029058">
    <property type="entry name" value="AB_hydrolase_fold"/>
</dbReference>
<dbReference type="SUPFAM" id="SSF53474">
    <property type="entry name" value="alpha/beta-Hydrolases"/>
    <property type="match status" value="1"/>
</dbReference>
<keyword evidence="5" id="KW-1185">Reference proteome</keyword>
<dbReference type="ESTHER" id="thebd-d6yb18">
    <property type="family name" value="Duf_1023"/>
</dbReference>
<evidence type="ECO:0000256" key="2">
    <source>
        <dbReference type="SAM" id="MobiDB-lite"/>
    </source>
</evidence>
<protein>
    <recommendedName>
        <fullName evidence="3">DUF1023 domain-containing protein</fullName>
    </recommendedName>
</protein>
<evidence type="ECO:0000313" key="4">
    <source>
        <dbReference type="EMBL" id="ADG88378.1"/>
    </source>
</evidence>
<dbReference type="EMBL" id="CP001874">
    <property type="protein sequence ID" value="ADG88378.1"/>
    <property type="molecule type" value="Genomic_DNA"/>
</dbReference>
<dbReference type="Pfam" id="PF06259">
    <property type="entry name" value="Abhydrolase_8"/>
    <property type="match status" value="1"/>
</dbReference>
<evidence type="ECO:0000256" key="1">
    <source>
        <dbReference type="SAM" id="Coils"/>
    </source>
</evidence>
<dbReference type="OrthoDB" id="5969911at2"/>